<accession>A0A4R2H6P7</accession>
<dbReference type="EMBL" id="SLWN01000010">
    <property type="protein sequence ID" value="TCO22093.1"/>
    <property type="molecule type" value="Genomic_DNA"/>
</dbReference>
<dbReference type="RefSeq" id="WP_132212221.1">
    <property type="nucleotide sequence ID" value="NZ_SLWN01000010.1"/>
</dbReference>
<protein>
    <recommendedName>
        <fullName evidence="3">Homeodomain-like domain-containing protein</fullName>
    </recommendedName>
</protein>
<keyword evidence="2" id="KW-1185">Reference proteome</keyword>
<dbReference type="AlphaFoldDB" id="A0A4R2H6P7"/>
<gene>
    <name evidence="1" type="ORF">EV652_11078</name>
</gene>
<evidence type="ECO:0000313" key="1">
    <source>
        <dbReference type="EMBL" id="TCO22093.1"/>
    </source>
</evidence>
<dbReference type="OrthoDB" id="3579809at2"/>
<evidence type="ECO:0000313" key="2">
    <source>
        <dbReference type="Proteomes" id="UP000294508"/>
    </source>
</evidence>
<reference evidence="1 2" key="1">
    <citation type="journal article" date="2015" name="Stand. Genomic Sci.">
        <title>Genomic Encyclopedia of Bacterial and Archaeal Type Strains, Phase III: the genomes of soil and plant-associated and newly described type strains.</title>
        <authorList>
            <person name="Whitman W.B."/>
            <person name="Woyke T."/>
            <person name="Klenk H.P."/>
            <person name="Zhou Y."/>
            <person name="Lilburn T.G."/>
            <person name="Beck B.J."/>
            <person name="De Vos P."/>
            <person name="Vandamme P."/>
            <person name="Eisen J.A."/>
            <person name="Garrity G."/>
            <person name="Hugenholtz P."/>
            <person name="Kyrpides N.C."/>
        </authorList>
    </citation>
    <scope>NUCLEOTIDE SEQUENCE [LARGE SCALE GENOMIC DNA]</scope>
    <source>
        <strain evidence="1 2">VKM Ac-2572</strain>
    </source>
</reference>
<evidence type="ECO:0008006" key="3">
    <source>
        <dbReference type="Google" id="ProtNLM"/>
    </source>
</evidence>
<name>A0A4R2H6P7_9ACTN</name>
<dbReference type="Proteomes" id="UP000294508">
    <property type="component" value="Unassembled WGS sequence"/>
</dbReference>
<organism evidence="1 2">
    <name type="scientific">Kribbella steppae</name>
    <dbReference type="NCBI Taxonomy" id="2512223"/>
    <lineage>
        <taxon>Bacteria</taxon>
        <taxon>Bacillati</taxon>
        <taxon>Actinomycetota</taxon>
        <taxon>Actinomycetes</taxon>
        <taxon>Propionibacteriales</taxon>
        <taxon>Kribbellaceae</taxon>
        <taxon>Kribbella</taxon>
    </lineage>
</organism>
<comment type="caution">
    <text evidence="1">The sequence shown here is derived from an EMBL/GenBank/DDBJ whole genome shotgun (WGS) entry which is preliminary data.</text>
</comment>
<sequence length="74" mass="8114">MTELVDPEDPAAGLAAVVALRRLADRLEDSQVEQAMRAGWSWSDVAEVLGVTRQAVHKKHAKRLIAAGVALRRR</sequence>
<proteinExistence type="predicted"/>